<comment type="subcellular location">
    <subcellularLocation>
        <location evidence="1">Membrane</location>
        <topology evidence="1">Multi-pass membrane protein</topology>
    </subcellularLocation>
</comment>
<protein>
    <recommendedName>
        <fullName evidence="6">ABC-2 type transporter transmembrane domain-containing protein</fullName>
    </recommendedName>
</protein>
<keyword evidence="4 5" id="KW-0472">Membrane</keyword>
<dbReference type="Proteomes" id="UP000194236">
    <property type="component" value="Unassembled WGS sequence"/>
</dbReference>
<dbReference type="AlphaFoldDB" id="A0A1Y3BJH3"/>
<evidence type="ECO:0000313" key="8">
    <source>
        <dbReference type="Proteomes" id="UP000194236"/>
    </source>
</evidence>
<reference evidence="7 8" key="1">
    <citation type="submission" date="2017-03" db="EMBL/GenBank/DDBJ databases">
        <title>Genome Survey of Euroglyphus maynei.</title>
        <authorList>
            <person name="Arlian L.G."/>
            <person name="Morgan M.S."/>
            <person name="Rider S.D."/>
        </authorList>
    </citation>
    <scope>NUCLEOTIDE SEQUENCE [LARGE SCALE GENOMIC DNA]</scope>
    <source>
        <strain evidence="7">Arlian Lab</strain>
        <tissue evidence="7">Whole body</tissue>
    </source>
</reference>
<proteinExistence type="predicted"/>
<feature type="domain" description="ABC-2 type transporter transmembrane" evidence="6">
    <location>
        <begin position="3"/>
        <end position="54"/>
    </location>
</feature>
<gene>
    <name evidence="7" type="ORF">BLA29_007663</name>
</gene>
<accession>A0A1Y3BJH3</accession>
<comment type="caution">
    <text evidence="7">The sequence shown here is derived from an EMBL/GenBank/DDBJ whole genome shotgun (WGS) entry which is preliminary data.</text>
</comment>
<keyword evidence="2 5" id="KW-0812">Transmembrane</keyword>
<dbReference type="InterPro" id="IPR013525">
    <property type="entry name" value="ABC2_TM"/>
</dbReference>
<name>A0A1Y3BJH3_EURMA</name>
<feature type="transmembrane region" description="Helical" evidence="5">
    <location>
        <begin position="6"/>
        <end position="26"/>
    </location>
</feature>
<organism evidence="7 8">
    <name type="scientific">Euroglyphus maynei</name>
    <name type="common">Mayne's house dust mite</name>
    <dbReference type="NCBI Taxonomy" id="6958"/>
    <lineage>
        <taxon>Eukaryota</taxon>
        <taxon>Metazoa</taxon>
        <taxon>Ecdysozoa</taxon>
        <taxon>Arthropoda</taxon>
        <taxon>Chelicerata</taxon>
        <taxon>Arachnida</taxon>
        <taxon>Acari</taxon>
        <taxon>Acariformes</taxon>
        <taxon>Sarcoptiformes</taxon>
        <taxon>Astigmata</taxon>
        <taxon>Psoroptidia</taxon>
        <taxon>Analgoidea</taxon>
        <taxon>Pyroglyphidae</taxon>
        <taxon>Pyroglyphinae</taxon>
        <taxon>Euroglyphus</taxon>
    </lineage>
</organism>
<evidence type="ECO:0000256" key="4">
    <source>
        <dbReference type="ARBA" id="ARBA00023136"/>
    </source>
</evidence>
<evidence type="ECO:0000256" key="2">
    <source>
        <dbReference type="ARBA" id="ARBA00022692"/>
    </source>
</evidence>
<evidence type="ECO:0000259" key="6">
    <source>
        <dbReference type="Pfam" id="PF01061"/>
    </source>
</evidence>
<dbReference type="Pfam" id="PF01061">
    <property type="entry name" value="ABC2_membrane"/>
    <property type="match status" value="1"/>
</dbReference>
<keyword evidence="3 5" id="KW-1133">Transmembrane helix</keyword>
<evidence type="ECO:0000256" key="3">
    <source>
        <dbReference type="ARBA" id="ARBA00022989"/>
    </source>
</evidence>
<sequence length="185" mass="21187">MRDPTTATFAAGAIQMPMILFGGFLVKYSRMPFFMQWASWLSVMKYAFEAMIISTYGFERCQYSYDEFISTVNISQIEKPTWAEFLPLMLSTLDPNGDKTNVDNKAVVGMDEDDKAIYQLYSTTMDAVNGAGTNKTFSFDVSIILSYYDIDGDWILYRSMIAMIIYLIIVKIITYFVILNKLKRG</sequence>
<evidence type="ECO:0000256" key="5">
    <source>
        <dbReference type="SAM" id="Phobius"/>
    </source>
</evidence>
<dbReference type="EMBL" id="MUJZ01015150">
    <property type="protein sequence ID" value="OTF81131.1"/>
    <property type="molecule type" value="Genomic_DNA"/>
</dbReference>
<dbReference type="OrthoDB" id="66620at2759"/>
<dbReference type="GO" id="GO:0140359">
    <property type="term" value="F:ABC-type transporter activity"/>
    <property type="evidence" value="ECO:0007669"/>
    <property type="project" value="InterPro"/>
</dbReference>
<keyword evidence="8" id="KW-1185">Reference proteome</keyword>
<dbReference type="GO" id="GO:0016020">
    <property type="term" value="C:membrane"/>
    <property type="evidence" value="ECO:0007669"/>
    <property type="project" value="UniProtKB-SubCell"/>
</dbReference>
<evidence type="ECO:0000313" key="7">
    <source>
        <dbReference type="EMBL" id="OTF81131.1"/>
    </source>
</evidence>
<evidence type="ECO:0000256" key="1">
    <source>
        <dbReference type="ARBA" id="ARBA00004141"/>
    </source>
</evidence>
<feature type="transmembrane region" description="Helical" evidence="5">
    <location>
        <begin position="155"/>
        <end position="179"/>
    </location>
</feature>